<proteinExistence type="predicted"/>
<accession>A0A1H1U0P3</accession>
<organism evidence="1 2">
    <name type="scientific">Halopseudomonas xinjiangensis</name>
    <dbReference type="NCBI Taxonomy" id="487184"/>
    <lineage>
        <taxon>Bacteria</taxon>
        <taxon>Pseudomonadati</taxon>
        <taxon>Pseudomonadota</taxon>
        <taxon>Gammaproteobacteria</taxon>
        <taxon>Pseudomonadales</taxon>
        <taxon>Pseudomonadaceae</taxon>
        <taxon>Halopseudomonas</taxon>
    </lineage>
</organism>
<keyword evidence="2" id="KW-1185">Reference proteome</keyword>
<dbReference type="STRING" id="487184.SAMN05216421_1935"/>
<evidence type="ECO:0000313" key="1">
    <source>
        <dbReference type="EMBL" id="SDS66080.1"/>
    </source>
</evidence>
<sequence>MNRPSMLHRSARRVPSPGAILLTAVSALSFGVAMPVSAGAWVQEQGRTLTILKLAHTEDATAFDASSERTRFPDRGNSRQDQINLYIEHGLTPDLTAIGNFYYNDVSYDSDTFSGSTRGFGDQELALRYRLNPGSGDTWVGALQGLVSIPTYDDDEMPALGLGDYAFELRYSVGRGYVLGGRNGYIDAGAAIRLRSDDPADEFRFDIASGIALNPHWMLMGEVNVIEGLGNGEERNRLAFIDSTDYDLTKLQASLLFTPGAGNVHFQVGYTKPVLGRNTGGADGPFVAAWWRF</sequence>
<dbReference type="EMBL" id="LT629736">
    <property type="protein sequence ID" value="SDS66080.1"/>
    <property type="molecule type" value="Genomic_DNA"/>
</dbReference>
<evidence type="ECO:0008006" key="3">
    <source>
        <dbReference type="Google" id="ProtNLM"/>
    </source>
</evidence>
<protein>
    <recommendedName>
        <fullName evidence="3">MetA-pathway of phenol degradation</fullName>
    </recommendedName>
</protein>
<evidence type="ECO:0000313" key="2">
    <source>
        <dbReference type="Proteomes" id="UP000243207"/>
    </source>
</evidence>
<reference evidence="2" key="1">
    <citation type="submission" date="2016-10" db="EMBL/GenBank/DDBJ databases">
        <authorList>
            <person name="Varghese N."/>
            <person name="Submissions S."/>
        </authorList>
    </citation>
    <scope>NUCLEOTIDE SEQUENCE [LARGE SCALE GENOMIC DNA]</scope>
    <source>
        <strain evidence="2">NRRL B-51270</strain>
    </source>
</reference>
<name>A0A1H1U0P3_9GAMM</name>
<dbReference type="Proteomes" id="UP000243207">
    <property type="component" value="Chromosome I"/>
</dbReference>
<dbReference type="AlphaFoldDB" id="A0A1H1U0P3"/>
<gene>
    <name evidence="1" type="ORF">SAMN05216421_1935</name>
</gene>